<evidence type="ECO:0000256" key="3">
    <source>
        <dbReference type="ARBA" id="ARBA00022730"/>
    </source>
</evidence>
<dbReference type="GO" id="GO:0000049">
    <property type="term" value="F:tRNA binding"/>
    <property type="evidence" value="ECO:0007669"/>
    <property type="project" value="UniProtKB-KW"/>
</dbReference>
<evidence type="ECO:0000256" key="1">
    <source>
        <dbReference type="ARBA" id="ARBA00010531"/>
    </source>
</evidence>
<comment type="similarity">
    <text evidence="1 9 10">Belongs to the universal ribosomal protein uL1 family.</text>
</comment>
<keyword evidence="3 9" id="KW-0699">rRNA-binding</keyword>
<comment type="function">
    <text evidence="9">Protein L1 is also a translational repressor protein, it controls the translation of the L11 operon by binding to its mRNA.</text>
</comment>
<dbReference type="InterPro" id="IPR016095">
    <property type="entry name" value="Ribosomal_uL1_3-a/b-sand"/>
</dbReference>
<keyword evidence="7 9" id="KW-0687">Ribonucleoprotein</keyword>
<keyword evidence="5 9" id="KW-0694">RNA-binding</keyword>
<keyword evidence="6 9" id="KW-0689">Ribosomal protein</keyword>
<dbReference type="GO" id="GO:0006412">
    <property type="term" value="P:translation"/>
    <property type="evidence" value="ECO:0007669"/>
    <property type="project" value="UniProtKB-UniRule"/>
</dbReference>
<dbReference type="InterPro" id="IPR028364">
    <property type="entry name" value="Ribosomal_uL1/biogenesis"/>
</dbReference>
<keyword evidence="4 9" id="KW-0810">Translation regulation</keyword>
<protein>
    <recommendedName>
        <fullName evidence="8 9">Large ribosomal subunit protein uL1</fullName>
    </recommendedName>
</protein>
<reference evidence="11 12" key="1">
    <citation type="submission" date="2018-08" db="EMBL/GenBank/DDBJ databases">
        <title>Genome analysis of the thermophilic bacterium of the candidate phylum Aminicenantes from deep subsurface aquifer revealed its physiology and ecological role.</title>
        <authorList>
            <person name="Kadnikov V.V."/>
            <person name="Mardanov A.V."/>
            <person name="Beletsky A.V."/>
            <person name="Karnachuk O.V."/>
            <person name="Ravin N.V."/>
        </authorList>
    </citation>
    <scope>NUCLEOTIDE SEQUENCE [LARGE SCALE GENOMIC DNA]</scope>
    <source>
        <strain evidence="11">BY38</strain>
    </source>
</reference>
<dbReference type="GO" id="GO:0015934">
    <property type="term" value="C:large ribosomal subunit"/>
    <property type="evidence" value="ECO:0007669"/>
    <property type="project" value="InterPro"/>
</dbReference>
<comment type="caution">
    <text evidence="11">The sequence shown here is derived from an EMBL/GenBank/DDBJ whole genome shotgun (WGS) entry which is preliminary data.</text>
</comment>
<organism evidence="11 12">
    <name type="scientific">Candidatus Saccharicenans subterraneus</name>
    <dbReference type="NCBI Taxonomy" id="2508984"/>
    <lineage>
        <taxon>Bacteria</taxon>
        <taxon>Candidatus Aminicenantota</taxon>
        <taxon>Candidatus Aminicenantia</taxon>
        <taxon>Candidatus Aminicenantales</taxon>
        <taxon>Candidatus Saccharicenantaceae</taxon>
        <taxon>Candidatus Saccharicenans</taxon>
    </lineage>
</organism>
<evidence type="ECO:0000256" key="7">
    <source>
        <dbReference type="ARBA" id="ARBA00023274"/>
    </source>
</evidence>
<evidence type="ECO:0000313" key="12">
    <source>
        <dbReference type="Proteomes" id="UP000257323"/>
    </source>
</evidence>
<comment type="subunit">
    <text evidence="9">Part of the 50S ribosomal subunit.</text>
</comment>
<dbReference type="SUPFAM" id="SSF56808">
    <property type="entry name" value="Ribosomal protein L1"/>
    <property type="match status" value="1"/>
</dbReference>
<evidence type="ECO:0000256" key="4">
    <source>
        <dbReference type="ARBA" id="ARBA00022845"/>
    </source>
</evidence>
<dbReference type="NCBIfam" id="TIGR01169">
    <property type="entry name" value="rplA_bact"/>
    <property type="match status" value="1"/>
</dbReference>
<dbReference type="GO" id="GO:0003735">
    <property type="term" value="F:structural constituent of ribosome"/>
    <property type="evidence" value="ECO:0007669"/>
    <property type="project" value="InterPro"/>
</dbReference>
<dbReference type="Proteomes" id="UP000257323">
    <property type="component" value="Unassembled WGS sequence"/>
</dbReference>
<comment type="function">
    <text evidence="9">Binds directly to 23S rRNA. The L1 stalk is quite mobile in the ribosome, and is involved in E site tRNA release.</text>
</comment>
<dbReference type="GO" id="GO:0019843">
    <property type="term" value="F:rRNA binding"/>
    <property type="evidence" value="ECO:0007669"/>
    <property type="project" value="UniProtKB-UniRule"/>
</dbReference>
<dbReference type="EMBL" id="QUAH01000006">
    <property type="protein sequence ID" value="RFT15930.1"/>
    <property type="molecule type" value="Genomic_DNA"/>
</dbReference>
<dbReference type="InterPro" id="IPR005878">
    <property type="entry name" value="Ribosom_uL1_bac-type"/>
</dbReference>
<accession>A0A3E2BMD8</accession>
<dbReference type="PROSITE" id="PS01199">
    <property type="entry name" value="RIBOSOMAL_L1"/>
    <property type="match status" value="1"/>
</dbReference>
<evidence type="ECO:0000256" key="9">
    <source>
        <dbReference type="HAMAP-Rule" id="MF_01318"/>
    </source>
</evidence>
<dbReference type="HAMAP" id="MF_01318_B">
    <property type="entry name" value="Ribosomal_uL1_B"/>
    <property type="match status" value="1"/>
</dbReference>
<dbReference type="GO" id="GO:0006417">
    <property type="term" value="P:regulation of translation"/>
    <property type="evidence" value="ECO:0007669"/>
    <property type="project" value="UniProtKB-KW"/>
</dbReference>
<evidence type="ECO:0000313" key="11">
    <source>
        <dbReference type="EMBL" id="RFT15930.1"/>
    </source>
</evidence>
<dbReference type="PIRSF" id="PIRSF002155">
    <property type="entry name" value="Ribosomal_L1"/>
    <property type="match status" value="1"/>
</dbReference>
<keyword evidence="9" id="KW-0820">tRNA-binding</keyword>
<evidence type="ECO:0000256" key="8">
    <source>
        <dbReference type="ARBA" id="ARBA00035241"/>
    </source>
</evidence>
<dbReference type="AlphaFoldDB" id="A0A3E2BMD8"/>
<dbReference type="Gene3D" id="3.40.50.790">
    <property type="match status" value="1"/>
</dbReference>
<dbReference type="Gene3D" id="3.30.190.20">
    <property type="match status" value="1"/>
</dbReference>
<dbReference type="InterPro" id="IPR002143">
    <property type="entry name" value="Ribosomal_uL1"/>
</dbReference>
<name>A0A3E2BMD8_9BACT</name>
<dbReference type="CDD" id="cd00403">
    <property type="entry name" value="Ribosomal_L1"/>
    <property type="match status" value="1"/>
</dbReference>
<evidence type="ECO:0000256" key="5">
    <source>
        <dbReference type="ARBA" id="ARBA00022884"/>
    </source>
</evidence>
<gene>
    <name evidence="9" type="primary">rplA</name>
    <name evidence="11" type="ORF">OP8BY_2328</name>
</gene>
<dbReference type="PANTHER" id="PTHR36427:SF3">
    <property type="entry name" value="LARGE RIBOSOMAL SUBUNIT PROTEIN UL1M"/>
    <property type="match status" value="1"/>
</dbReference>
<dbReference type="InterPro" id="IPR023674">
    <property type="entry name" value="Ribosomal_uL1-like"/>
</dbReference>
<keyword evidence="2 9" id="KW-0678">Repressor</keyword>
<evidence type="ECO:0000256" key="6">
    <source>
        <dbReference type="ARBA" id="ARBA00022980"/>
    </source>
</evidence>
<evidence type="ECO:0000256" key="2">
    <source>
        <dbReference type="ARBA" id="ARBA00022491"/>
    </source>
</evidence>
<sequence>MSKRGKNYLKARALKEETKEYTIEEAVHLLKEAKYAKFDESVDVALRLGVNPKYSDQMVRGTVVLPHGTGKTKKICVIASGEKIKEAEEAGADYVGGDDIIEKISGGWIDFDVVIATPDMMRSVGKLGRILGTKGLMPNPKAGTVTFDVKKAIEETKAGKVEFRVDKTGIVHAAVGKVSFPEEKLVENIRAFLQAVIQAKPPAAKGKYIRSMFVSSTMGPSFKLSEEILEK</sequence>
<dbReference type="InterPro" id="IPR023673">
    <property type="entry name" value="Ribosomal_uL1_CS"/>
</dbReference>
<proteinExistence type="inferred from homology"/>
<dbReference type="FunFam" id="3.40.50.790:FF:000001">
    <property type="entry name" value="50S ribosomal protein L1"/>
    <property type="match status" value="1"/>
</dbReference>
<dbReference type="PANTHER" id="PTHR36427">
    <property type="entry name" value="54S RIBOSOMAL PROTEIN L1, MITOCHONDRIAL"/>
    <property type="match status" value="1"/>
</dbReference>
<dbReference type="Pfam" id="PF00687">
    <property type="entry name" value="Ribosomal_L1"/>
    <property type="match status" value="1"/>
</dbReference>
<evidence type="ECO:0000256" key="10">
    <source>
        <dbReference type="RuleBase" id="RU000659"/>
    </source>
</evidence>